<keyword evidence="2" id="KW-0813">Transport</keyword>
<keyword evidence="6 7" id="KW-0472">Membrane</keyword>
<dbReference type="Proteomes" id="UP000534294">
    <property type="component" value="Unassembled WGS sequence"/>
</dbReference>
<organism evidence="10 11">
    <name type="scientific">Prosthecobacter dejongeii</name>
    <dbReference type="NCBI Taxonomy" id="48465"/>
    <lineage>
        <taxon>Bacteria</taxon>
        <taxon>Pseudomonadati</taxon>
        <taxon>Verrucomicrobiota</taxon>
        <taxon>Verrucomicrobiia</taxon>
        <taxon>Verrucomicrobiales</taxon>
        <taxon>Verrucomicrobiaceae</taxon>
        <taxon>Prosthecobacter</taxon>
    </lineage>
</organism>
<dbReference type="EMBL" id="JACHIF010000004">
    <property type="protein sequence ID" value="MBB5038074.1"/>
    <property type="molecule type" value="Genomic_DNA"/>
</dbReference>
<evidence type="ECO:0000256" key="6">
    <source>
        <dbReference type="ARBA" id="ARBA00023136"/>
    </source>
</evidence>
<accession>A0A7W8DPW1</accession>
<sequence length="378" mass="41413">MNFIALRMLMSDRAKYFGLIFAFAFSTFLLQNQVSIFCGIMKRTGSQILDVTDADVWVMDRYTEYFEQTKPLKETDLTRVRSVSGVDYAVRLFKGNPTARTLAGKFASTFTLGVDDSTLVGTPRQMLLGRWESLREANSIIMDRAGYALLFPGEALELGRVLELNDHKVTLVGISDCSAPFVSFPVIHARYSEAINFQGRERNQLSFVLARPRPGMSPEALARQIERETGLKARTTAEFAWDCVIYYMKNTGIPVNFGITIAVALIVGLAVSGQTFYMFTVENLRQFGALKAIGVTNSRLVAMVLLQALVAGAIGYAIGTGMAAAFFEATASNLATRGIVLMWQAVAGVGVLMAVVVAAVSFLSVRKVLVLEPASVFR</sequence>
<feature type="domain" description="MacB-like periplasmic core" evidence="9">
    <location>
        <begin position="51"/>
        <end position="227"/>
    </location>
</feature>
<dbReference type="Pfam" id="PF02687">
    <property type="entry name" value="FtsX"/>
    <property type="match status" value="1"/>
</dbReference>
<keyword evidence="4 7" id="KW-0812">Transmembrane</keyword>
<gene>
    <name evidence="10" type="ORF">HNQ64_002332</name>
</gene>
<evidence type="ECO:0000256" key="7">
    <source>
        <dbReference type="SAM" id="Phobius"/>
    </source>
</evidence>
<evidence type="ECO:0000256" key="2">
    <source>
        <dbReference type="ARBA" id="ARBA00022448"/>
    </source>
</evidence>
<dbReference type="InterPro" id="IPR051125">
    <property type="entry name" value="ABC-4/HrtB_transporter"/>
</dbReference>
<dbReference type="RefSeq" id="WP_184208555.1">
    <property type="nucleotide sequence ID" value="NZ_JACHIF010000004.1"/>
</dbReference>
<dbReference type="GO" id="GO:0005886">
    <property type="term" value="C:plasma membrane"/>
    <property type="evidence" value="ECO:0007669"/>
    <property type="project" value="UniProtKB-SubCell"/>
</dbReference>
<reference evidence="10 11" key="1">
    <citation type="submission" date="2020-08" db="EMBL/GenBank/DDBJ databases">
        <title>Genomic Encyclopedia of Type Strains, Phase IV (KMG-IV): sequencing the most valuable type-strain genomes for metagenomic binning, comparative biology and taxonomic classification.</title>
        <authorList>
            <person name="Goeker M."/>
        </authorList>
    </citation>
    <scope>NUCLEOTIDE SEQUENCE [LARGE SCALE GENOMIC DNA]</scope>
    <source>
        <strain evidence="10 11">DSM 12251</strain>
    </source>
</reference>
<dbReference type="InterPro" id="IPR025857">
    <property type="entry name" value="MacB_PCD"/>
</dbReference>
<keyword evidence="5 7" id="KW-1133">Transmembrane helix</keyword>
<feature type="domain" description="ABC3 transporter permease C-terminal" evidence="8">
    <location>
        <begin position="259"/>
        <end position="371"/>
    </location>
</feature>
<evidence type="ECO:0000256" key="1">
    <source>
        <dbReference type="ARBA" id="ARBA00004651"/>
    </source>
</evidence>
<evidence type="ECO:0000259" key="9">
    <source>
        <dbReference type="Pfam" id="PF12704"/>
    </source>
</evidence>
<feature type="transmembrane region" description="Helical" evidence="7">
    <location>
        <begin position="257"/>
        <end position="279"/>
    </location>
</feature>
<dbReference type="PANTHER" id="PTHR43738:SF1">
    <property type="entry name" value="HEMIN TRANSPORT SYSTEM PERMEASE PROTEIN HRTB-RELATED"/>
    <property type="match status" value="1"/>
</dbReference>
<dbReference type="InterPro" id="IPR003838">
    <property type="entry name" value="ABC3_permease_C"/>
</dbReference>
<evidence type="ECO:0000313" key="11">
    <source>
        <dbReference type="Proteomes" id="UP000534294"/>
    </source>
</evidence>
<dbReference type="PANTHER" id="PTHR43738">
    <property type="entry name" value="ABC TRANSPORTER, MEMBRANE PROTEIN"/>
    <property type="match status" value="1"/>
</dbReference>
<feature type="transmembrane region" description="Helical" evidence="7">
    <location>
        <begin position="300"/>
        <end position="327"/>
    </location>
</feature>
<keyword evidence="3" id="KW-1003">Cell membrane</keyword>
<protein>
    <submittedName>
        <fullName evidence="10">Putative ABC transport system permease protein</fullName>
    </submittedName>
</protein>
<evidence type="ECO:0000313" key="10">
    <source>
        <dbReference type="EMBL" id="MBB5038074.1"/>
    </source>
</evidence>
<comment type="subcellular location">
    <subcellularLocation>
        <location evidence="1">Cell membrane</location>
        <topology evidence="1">Multi-pass membrane protein</topology>
    </subcellularLocation>
</comment>
<feature type="transmembrane region" description="Helical" evidence="7">
    <location>
        <begin position="339"/>
        <end position="363"/>
    </location>
</feature>
<evidence type="ECO:0000256" key="3">
    <source>
        <dbReference type="ARBA" id="ARBA00022475"/>
    </source>
</evidence>
<proteinExistence type="predicted"/>
<dbReference type="AlphaFoldDB" id="A0A7W8DPW1"/>
<comment type="caution">
    <text evidence="10">The sequence shown here is derived from an EMBL/GenBank/DDBJ whole genome shotgun (WGS) entry which is preliminary data.</text>
</comment>
<keyword evidence="11" id="KW-1185">Reference proteome</keyword>
<dbReference type="Pfam" id="PF12704">
    <property type="entry name" value="MacB_PCD"/>
    <property type="match status" value="1"/>
</dbReference>
<evidence type="ECO:0000256" key="5">
    <source>
        <dbReference type="ARBA" id="ARBA00022989"/>
    </source>
</evidence>
<name>A0A7W8DPW1_9BACT</name>
<evidence type="ECO:0000256" key="4">
    <source>
        <dbReference type="ARBA" id="ARBA00022692"/>
    </source>
</evidence>
<evidence type="ECO:0000259" key="8">
    <source>
        <dbReference type="Pfam" id="PF02687"/>
    </source>
</evidence>